<feature type="region of interest" description="Disordered" evidence="3">
    <location>
        <begin position="34"/>
        <end position="60"/>
    </location>
</feature>
<gene>
    <name evidence="4" type="ORF">H5V45_03460</name>
</gene>
<dbReference type="Proteomes" id="UP000523955">
    <property type="component" value="Unassembled WGS sequence"/>
</dbReference>
<dbReference type="Pfam" id="PF00545">
    <property type="entry name" value="Ribonuclease"/>
    <property type="match status" value="1"/>
</dbReference>
<dbReference type="SUPFAM" id="SSF53933">
    <property type="entry name" value="Microbial ribonucleases"/>
    <property type="match status" value="1"/>
</dbReference>
<keyword evidence="5" id="KW-1185">Reference proteome</keyword>
<evidence type="ECO:0000313" key="4">
    <source>
        <dbReference type="EMBL" id="MBB6626372.1"/>
    </source>
</evidence>
<keyword evidence="1" id="KW-0540">Nuclease</keyword>
<dbReference type="InterPro" id="IPR000026">
    <property type="entry name" value="N1-like"/>
</dbReference>
<dbReference type="AlphaFoldDB" id="A0A7X0RDR8"/>
<dbReference type="InterPro" id="IPR016191">
    <property type="entry name" value="Ribonuclease/ribotoxin"/>
</dbReference>
<proteinExistence type="predicted"/>
<reference evidence="4 5" key="1">
    <citation type="submission" date="2020-08" db="EMBL/GenBank/DDBJ databases">
        <authorList>
            <person name="Seo M.-J."/>
        </authorList>
    </citation>
    <scope>NUCLEOTIDE SEQUENCE [LARGE SCALE GENOMIC DNA]</scope>
    <source>
        <strain evidence="4 5">KIGAM211</strain>
    </source>
</reference>
<dbReference type="Gene3D" id="3.10.450.30">
    <property type="entry name" value="Microbial ribonucleases"/>
    <property type="match status" value="1"/>
</dbReference>
<accession>A0A7X0RDR8</accession>
<protein>
    <submittedName>
        <fullName evidence="4">Uncharacterized protein</fullName>
    </submittedName>
</protein>
<evidence type="ECO:0000256" key="1">
    <source>
        <dbReference type="ARBA" id="ARBA00022722"/>
    </source>
</evidence>
<name>A0A7X0RDR8_9ACTN</name>
<dbReference type="GO" id="GO:0004521">
    <property type="term" value="F:RNA endonuclease activity"/>
    <property type="evidence" value="ECO:0007669"/>
    <property type="project" value="InterPro"/>
</dbReference>
<keyword evidence="2" id="KW-0378">Hydrolase</keyword>
<evidence type="ECO:0000256" key="3">
    <source>
        <dbReference type="SAM" id="MobiDB-lite"/>
    </source>
</evidence>
<dbReference type="EMBL" id="JACKXE010000001">
    <property type="protein sequence ID" value="MBB6626372.1"/>
    <property type="molecule type" value="Genomic_DNA"/>
</dbReference>
<evidence type="ECO:0000256" key="2">
    <source>
        <dbReference type="ARBA" id="ARBA00022801"/>
    </source>
</evidence>
<dbReference type="RefSeq" id="WP_185251658.1">
    <property type="nucleotide sequence ID" value="NZ_JACKXE010000001.1"/>
</dbReference>
<comment type="caution">
    <text evidence="4">The sequence shown here is derived from an EMBL/GenBank/DDBJ whole genome shotgun (WGS) entry which is preliminary data.</text>
</comment>
<sequence length="154" mass="16611">MSTTRTSRRQVVGLVVTALVAVLVWWVQSGDDGATHADDPGGTSQQQTLPSGGATGLDPDSGLPYVTIADLPAEATRTLALIRSEGPYPYDEDGGTFGNYEGLLPDHERGYYREFTVETPGSDDRGARRIIAGDGGELYWTPDHYAHFARIVAR</sequence>
<dbReference type="GO" id="GO:0003723">
    <property type="term" value="F:RNA binding"/>
    <property type="evidence" value="ECO:0007669"/>
    <property type="project" value="InterPro"/>
</dbReference>
<dbReference type="GO" id="GO:0016787">
    <property type="term" value="F:hydrolase activity"/>
    <property type="evidence" value="ECO:0007669"/>
    <property type="project" value="UniProtKB-KW"/>
</dbReference>
<evidence type="ECO:0000313" key="5">
    <source>
        <dbReference type="Proteomes" id="UP000523955"/>
    </source>
</evidence>
<organism evidence="4 5">
    <name type="scientific">Nocardioides luti</name>
    <dbReference type="NCBI Taxonomy" id="2761101"/>
    <lineage>
        <taxon>Bacteria</taxon>
        <taxon>Bacillati</taxon>
        <taxon>Actinomycetota</taxon>
        <taxon>Actinomycetes</taxon>
        <taxon>Propionibacteriales</taxon>
        <taxon>Nocardioidaceae</taxon>
        <taxon>Nocardioides</taxon>
    </lineage>
</organism>